<dbReference type="Pfam" id="PF00621">
    <property type="entry name" value="RhoGEF"/>
    <property type="match status" value="1"/>
</dbReference>
<organism evidence="3 4">
    <name type="scientific">Drosophila arizonae</name>
    <name type="common">Fruit fly</name>
    <dbReference type="NCBI Taxonomy" id="7263"/>
    <lineage>
        <taxon>Eukaryota</taxon>
        <taxon>Metazoa</taxon>
        <taxon>Ecdysozoa</taxon>
        <taxon>Arthropoda</taxon>
        <taxon>Hexapoda</taxon>
        <taxon>Insecta</taxon>
        <taxon>Pterygota</taxon>
        <taxon>Neoptera</taxon>
        <taxon>Endopterygota</taxon>
        <taxon>Diptera</taxon>
        <taxon>Brachycera</taxon>
        <taxon>Muscomorpha</taxon>
        <taxon>Ephydroidea</taxon>
        <taxon>Drosophilidae</taxon>
        <taxon>Drosophila</taxon>
    </lineage>
</organism>
<keyword evidence="3" id="KW-1185">Reference proteome</keyword>
<gene>
    <name evidence="4" type="primary">LOC108618448</name>
</gene>
<accession>A0ABM1PRX3</accession>
<protein>
    <submittedName>
        <fullName evidence="4">Kalirin-like</fullName>
    </submittedName>
</protein>
<dbReference type="SMART" id="SM00325">
    <property type="entry name" value="RhoGEF"/>
    <property type="match status" value="1"/>
</dbReference>
<reference evidence="3" key="2">
    <citation type="journal article" date="2016" name="G3 (Bethesda)">
        <title>Genome Evolution in Three Species of Cactophilic Drosophila.</title>
        <authorList>
            <person name="Sanchez-Flores A."/>
            <person name="Penazola F."/>
            <person name="Carpinteyro-Ponce J."/>
            <person name="Nazario-Yepiz N."/>
            <person name="Abreu-Goodger C."/>
            <person name="Machado C.A."/>
            <person name="Markow T.A."/>
        </authorList>
    </citation>
    <scope>NUCLEOTIDE SEQUENCE [LARGE SCALE GENOMIC DNA]</scope>
</reference>
<dbReference type="PROSITE" id="PS50010">
    <property type="entry name" value="DH_2"/>
    <property type="match status" value="1"/>
</dbReference>
<dbReference type="RefSeq" id="XP_017869959.1">
    <property type="nucleotide sequence ID" value="XM_018014470.1"/>
</dbReference>
<dbReference type="PANTHER" id="PTHR22826:SF209">
    <property type="entry name" value="DH DOMAIN-CONTAINING PROTEIN"/>
    <property type="match status" value="1"/>
</dbReference>
<evidence type="ECO:0000256" key="1">
    <source>
        <dbReference type="ARBA" id="ARBA00022658"/>
    </source>
</evidence>
<dbReference type="Proteomes" id="UP000694904">
    <property type="component" value="Chromosome X"/>
</dbReference>
<dbReference type="SUPFAM" id="SSF48065">
    <property type="entry name" value="DBL homology domain (DH-domain)"/>
    <property type="match status" value="1"/>
</dbReference>
<evidence type="ECO:0000313" key="4">
    <source>
        <dbReference type="RefSeq" id="XP_017869959.1"/>
    </source>
</evidence>
<dbReference type="InterPro" id="IPR000219">
    <property type="entry name" value="DH_dom"/>
</dbReference>
<feature type="domain" description="DH" evidence="2">
    <location>
        <begin position="14"/>
        <end position="197"/>
    </location>
</feature>
<dbReference type="PANTHER" id="PTHR22826">
    <property type="entry name" value="RHO GUANINE EXCHANGE FACTOR-RELATED"/>
    <property type="match status" value="1"/>
</dbReference>
<dbReference type="Gene3D" id="1.20.900.10">
    <property type="entry name" value="Dbl homology (DH) domain"/>
    <property type="match status" value="1"/>
</dbReference>
<evidence type="ECO:0000313" key="3">
    <source>
        <dbReference type="Proteomes" id="UP000694904"/>
    </source>
</evidence>
<sequence>MSARPSSSDVAEQCCRNVLIELISTEQQYVEDLINGIERYSRIFQQRSALPSGLVGQQHVLLSNITEIAALHRHRLLPLLLQHRQHLELLFERWYALVERDVFYCYVLFTASQRESMRLYHSHELYFRRMQLTMGDPLGLRSFLLKPVQRVTKYPLLLNRFIQAFFEHRQVISKRIFELACRLETRLRELLERANQADQLNDITNFNASCILNEARFVTLGEFQLIDSRLRRCYSCKLFAFTTCFIYTEQKSCKQVVRGTFALPDVCVVAKAKSFLLCNKQHECEFLCPKVLVKKWESMVRQLLEQFVSVAFGDVVAKAEQGTDNASGQQQVVQRSSINRTIWYAMQ</sequence>
<keyword evidence="1" id="KW-0344">Guanine-nucleotide releasing factor</keyword>
<reference evidence="3" key="1">
    <citation type="journal article" date="1997" name="Nucleic Acids Res.">
        <title>tRNAscan-SE: a program for improved detection of transfer RNA genes in genomic sequence.</title>
        <authorList>
            <person name="Lowe T.M."/>
            <person name="Eddy S.R."/>
        </authorList>
    </citation>
    <scope>NUCLEOTIDE SEQUENCE [LARGE SCALE GENOMIC DNA]</scope>
</reference>
<dbReference type="GeneID" id="108618448"/>
<name>A0ABM1PRX3_DROAR</name>
<evidence type="ECO:0000259" key="2">
    <source>
        <dbReference type="PROSITE" id="PS50010"/>
    </source>
</evidence>
<dbReference type="InterPro" id="IPR035899">
    <property type="entry name" value="DBL_dom_sf"/>
</dbReference>
<reference evidence="4" key="3">
    <citation type="submission" date="2025-08" db="UniProtKB">
        <authorList>
            <consortium name="RefSeq"/>
        </authorList>
    </citation>
    <scope>IDENTIFICATION</scope>
    <source>
        <tissue evidence="4">Whole organism</tissue>
    </source>
</reference>
<proteinExistence type="predicted"/>
<dbReference type="InterPro" id="IPR051336">
    <property type="entry name" value="RhoGEF_Guanine_NuclExch_SF"/>
</dbReference>